<accession>A0ABU5L986</accession>
<dbReference type="RefSeq" id="WP_322498137.1">
    <property type="nucleotide sequence ID" value="NZ_JARGYT010000089.1"/>
</dbReference>
<comment type="caution">
    <text evidence="1">The sequence shown here is derived from an EMBL/GenBank/DDBJ whole genome shotgun (WGS) entry which is preliminary data.</text>
</comment>
<sequence>MIKSRLLFPDNGNDLKDKTFLKIRDEKQNELLKNAFECLFQQQKDANNLCLDEYSGIGKENDGQCLQRLTELRAIGILHNIAKISKKFQIDAPTKKGAPDICLSLDTGVKAYIEVKHLPAERENKKDCKPIDGSRLEDDNGNVIGAINYVGFRDLDGNEFFQEPWDVTVIRTPQLKLTVTSLISGFMKERDGQYKKWKLENNAPLIIAINISELQSTYCTIK</sequence>
<dbReference type="EMBL" id="JARGYT010000089">
    <property type="protein sequence ID" value="MDZ5762689.1"/>
    <property type="molecule type" value="Genomic_DNA"/>
</dbReference>
<reference evidence="1 2" key="1">
    <citation type="submission" date="2023-02" db="EMBL/GenBank/DDBJ databases">
        <title>Host association and intracellularity evolved multiple times independently in the Rickettsiales.</title>
        <authorList>
            <person name="Castelli M."/>
            <person name="Nardi T."/>
            <person name="Gammuto L."/>
            <person name="Bellinzona G."/>
            <person name="Sabaneyeva E."/>
            <person name="Potekhin A."/>
            <person name="Serra V."/>
            <person name="Petroni G."/>
            <person name="Sassera D."/>
        </authorList>
    </citation>
    <scope>NUCLEOTIDE SEQUENCE [LARGE SCALE GENOMIC DNA]</scope>
    <source>
        <strain evidence="1 2">BOD18</strain>
    </source>
</reference>
<name>A0ABU5L986_9RICK</name>
<evidence type="ECO:0008006" key="3">
    <source>
        <dbReference type="Google" id="ProtNLM"/>
    </source>
</evidence>
<proteinExistence type="predicted"/>
<dbReference type="Proteomes" id="UP001293791">
    <property type="component" value="Unassembled WGS sequence"/>
</dbReference>
<evidence type="ECO:0000313" key="2">
    <source>
        <dbReference type="Proteomes" id="UP001293791"/>
    </source>
</evidence>
<evidence type="ECO:0000313" key="1">
    <source>
        <dbReference type="EMBL" id="MDZ5762689.1"/>
    </source>
</evidence>
<keyword evidence="2" id="KW-1185">Reference proteome</keyword>
<gene>
    <name evidence="1" type="ORF">Cyrtocomes_01081</name>
</gene>
<organism evidence="1 2">
    <name type="scientific">Candidatus Cyrtobacter comes</name>
    <dbReference type="NCBI Taxonomy" id="675776"/>
    <lineage>
        <taxon>Bacteria</taxon>
        <taxon>Pseudomonadati</taxon>
        <taxon>Pseudomonadota</taxon>
        <taxon>Alphaproteobacteria</taxon>
        <taxon>Rickettsiales</taxon>
        <taxon>Candidatus Midichloriaceae</taxon>
        <taxon>Candidatus Cyrtobacter</taxon>
    </lineage>
</organism>
<protein>
    <recommendedName>
        <fullName evidence="3">Restriction endonuclease</fullName>
    </recommendedName>
</protein>